<dbReference type="AlphaFoldDB" id="A0A2P2LUY8"/>
<sequence length="64" mass="6765">MANHVNYLSIFLVELVPYSARRIQAEVQKSAALAGVMAVAGAGARVMCDHGKNNQAAKALSFTC</sequence>
<accession>A0A2P2LUY8</accession>
<dbReference type="EMBL" id="GGEC01041291">
    <property type="protein sequence ID" value="MBX21775.1"/>
    <property type="molecule type" value="Transcribed_RNA"/>
</dbReference>
<protein>
    <submittedName>
        <fullName evidence="1">Uncharacterized protein</fullName>
    </submittedName>
</protein>
<proteinExistence type="predicted"/>
<name>A0A2P2LUY8_RHIMU</name>
<evidence type="ECO:0000313" key="1">
    <source>
        <dbReference type="EMBL" id="MBX21775.1"/>
    </source>
</evidence>
<reference evidence="1" key="1">
    <citation type="submission" date="2018-02" db="EMBL/GenBank/DDBJ databases">
        <title>Rhizophora mucronata_Transcriptome.</title>
        <authorList>
            <person name="Meera S.P."/>
            <person name="Sreeshan A."/>
            <person name="Augustine A."/>
        </authorList>
    </citation>
    <scope>NUCLEOTIDE SEQUENCE</scope>
    <source>
        <tissue evidence="1">Leaf</tissue>
    </source>
</reference>
<organism evidence="1">
    <name type="scientific">Rhizophora mucronata</name>
    <name type="common">Asiatic mangrove</name>
    <dbReference type="NCBI Taxonomy" id="61149"/>
    <lineage>
        <taxon>Eukaryota</taxon>
        <taxon>Viridiplantae</taxon>
        <taxon>Streptophyta</taxon>
        <taxon>Embryophyta</taxon>
        <taxon>Tracheophyta</taxon>
        <taxon>Spermatophyta</taxon>
        <taxon>Magnoliopsida</taxon>
        <taxon>eudicotyledons</taxon>
        <taxon>Gunneridae</taxon>
        <taxon>Pentapetalae</taxon>
        <taxon>rosids</taxon>
        <taxon>fabids</taxon>
        <taxon>Malpighiales</taxon>
        <taxon>Rhizophoraceae</taxon>
        <taxon>Rhizophora</taxon>
    </lineage>
</organism>